<feature type="region of interest" description="Disordered" evidence="6">
    <location>
        <begin position="831"/>
        <end position="856"/>
    </location>
</feature>
<evidence type="ECO:0000259" key="8">
    <source>
        <dbReference type="SMART" id="SM01424"/>
    </source>
</evidence>
<dbReference type="OrthoDB" id="10067624at2759"/>
<proteinExistence type="inferred from homology"/>
<dbReference type="Proteomes" id="UP000245119">
    <property type="component" value="Linkage Group LG1"/>
</dbReference>
<feature type="compositionally biased region" description="Low complexity" evidence="6">
    <location>
        <begin position="834"/>
        <end position="849"/>
    </location>
</feature>
<feature type="region of interest" description="Disordered" evidence="6">
    <location>
        <begin position="498"/>
        <end position="605"/>
    </location>
</feature>
<name>A0A2T7Q0U2_POMCA</name>
<reference evidence="9 10" key="1">
    <citation type="submission" date="2018-04" db="EMBL/GenBank/DDBJ databases">
        <title>The genome of golden apple snail Pomacea canaliculata provides insight into stress tolerance and invasive adaptation.</title>
        <authorList>
            <person name="Liu C."/>
            <person name="Liu B."/>
            <person name="Ren Y."/>
            <person name="Zhang Y."/>
            <person name="Wang H."/>
            <person name="Li S."/>
            <person name="Jiang F."/>
            <person name="Yin L."/>
            <person name="Zhang G."/>
            <person name="Qian W."/>
            <person name="Fan W."/>
        </authorList>
    </citation>
    <scope>NUCLEOTIDE SEQUENCE [LARGE SCALE GENOMIC DNA]</scope>
    <source>
        <strain evidence="9">SZHN2017</strain>
        <tissue evidence="9">Muscle</tissue>
    </source>
</reference>
<dbReference type="EMBL" id="PZQS01000001">
    <property type="protein sequence ID" value="PVD39294.1"/>
    <property type="molecule type" value="Genomic_DNA"/>
</dbReference>
<comment type="caution">
    <text evidence="9">The sequence shown here is derived from an EMBL/GenBank/DDBJ whole genome shotgun (WGS) entry which is preliminary data.</text>
</comment>
<dbReference type="PANTHER" id="PTHR15751:SF12">
    <property type="entry name" value="TRAFFICKING KINESIN-BINDING PROTEIN MILT"/>
    <property type="match status" value="1"/>
</dbReference>
<dbReference type="SMART" id="SM01423">
    <property type="entry name" value="Milton"/>
    <property type="match status" value="1"/>
</dbReference>
<feature type="coiled-coil region" evidence="5">
    <location>
        <begin position="248"/>
        <end position="303"/>
    </location>
</feature>
<dbReference type="PANTHER" id="PTHR15751">
    <property type="entry name" value="TRAFFICKING KINESIN-BINDING PROTEIN"/>
    <property type="match status" value="1"/>
</dbReference>
<evidence type="ECO:0000259" key="7">
    <source>
        <dbReference type="SMART" id="SM01423"/>
    </source>
</evidence>
<feature type="coiled-coil region" evidence="5">
    <location>
        <begin position="340"/>
        <end position="483"/>
    </location>
</feature>
<evidence type="ECO:0000256" key="5">
    <source>
        <dbReference type="SAM" id="Coils"/>
    </source>
</evidence>
<protein>
    <recommendedName>
        <fullName evidence="11">HAP1 N-terminal domain-containing protein</fullName>
    </recommendedName>
</protein>
<feature type="region of interest" description="Disordered" evidence="6">
    <location>
        <begin position="22"/>
        <end position="61"/>
    </location>
</feature>
<feature type="domain" description="Trafficking kinesin-binding protein C-terminal" evidence="7">
    <location>
        <begin position="534"/>
        <end position="694"/>
    </location>
</feature>
<dbReference type="STRING" id="400727.A0A2T7Q0U2"/>
<dbReference type="GO" id="GO:0047496">
    <property type="term" value="P:vesicle transport along microtubule"/>
    <property type="evidence" value="ECO:0007669"/>
    <property type="project" value="TreeGrafter"/>
</dbReference>
<feature type="region of interest" description="Disordered" evidence="6">
    <location>
        <begin position="637"/>
        <end position="657"/>
    </location>
</feature>
<dbReference type="GO" id="GO:0006605">
    <property type="term" value="P:protein targeting"/>
    <property type="evidence" value="ECO:0007669"/>
    <property type="project" value="TreeGrafter"/>
</dbReference>
<evidence type="ECO:0000313" key="9">
    <source>
        <dbReference type="EMBL" id="PVD39294.1"/>
    </source>
</evidence>
<evidence type="ECO:0000256" key="6">
    <source>
        <dbReference type="SAM" id="MobiDB-lite"/>
    </source>
</evidence>
<feature type="domain" description="HAP1 N-terminal" evidence="8">
    <location>
        <begin position="181"/>
        <end position="483"/>
    </location>
</feature>
<feature type="region of interest" description="Disordered" evidence="6">
    <location>
        <begin position="899"/>
        <end position="929"/>
    </location>
</feature>
<comment type="subcellular location">
    <subcellularLocation>
        <location evidence="1">Mitochondrion</location>
    </subcellularLocation>
</comment>
<dbReference type="Pfam" id="PF04849">
    <property type="entry name" value="HAP1_N"/>
    <property type="match status" value="1"/>
</dbReference>
<gene>
    <name evidence="9" type="ORF">C0Q70_01923</name>
</gene>
<dbReference type="InterPro" id="IPR006933">
    <property type="entry name" value="HAP1_N"/>
</dbReference>
<accession>A0A2T7Q0U2</accession>
<dbReference type="GO" id="GO:0005739">
    <property type="term" value="C:mitochondrion"/>
    <property type="evidence" value="ECO:0007669"/>
    <property type="project" value="UniProtKB-SubCell"/>
</dbReference>
<feature type="compositionally biased region" description="Low complexity" evidence="6">
    <location>
        <begin position="554"/>
        <end position="569"/>
    </location>
</feature>
<dbReference type="SMART" id="SM01424">
    <property type="entry name" value="HAP1_N"/>
    <property type="match status" value="1"/>
</dbReference>
<dbReference type="AlphaFoldDB" id="A0A2T7Q0U2"/>
<keyword evidence="10" id="KW-1185">Reference proteome</keyword>
<dbReference type="GO" id="GO:0031410">
    <property type="term" value="C:cytoplasmic vesicle"/>
    <property type="evidence" value="ECO:0007669"/>
    <property type="project" value="TreeGrafter"/>
</dbReference>
<keyword evidence="3 5" id="KW-0175">Coiled coil</keyword>
<feature type="compositionally biased region" description="Polar residues" evidence="6">
    <location>
        <begin position="777"/>
        <end position="801"/>
    </location>
</feature>
<comment type="similarity">
    <text evidence="2">Belongs to the milton family.</text>
</comment>
<feature type="region of interest" description="Disordered" evidence="6">
    <location>
        <begin position="771"/>
        <end position="803"/>
    </location>
</feature>
<evidence type="ECO:0008006" key="11">
    <source>
        <dbReference type="Google" id="ProtNLM"/>
    </source>
</evidence>
<feature type="compositionally biased region" description="Low complexity" evidence="6">
    <location>
        <begin position="508"/>
        <end position="519"/>
    </location>
</feature>
<keyword evidence="4" id="KW-0496">Mitochondrion</keyword>
<evidence type="ECO:0000256" key="2">
    <source>
        <dbReference type="ARBA" id="ARBA00007007"/>
    </source>
</evidence>
<evidence type="ECO:0000256" key="4">
    <source>
        <dbReference type="ARBA" id="ARBA00023128"/>
    </source>
</evidence>
<evidence type="ECO:0000256" key="1">
    <source>
        <dbReference type="ARBA" id="ARBA00004173"/>
    </source>
</evidence>
<feature type="compositionally biased region" description="Polar residues" evidence="6">
    <location>
        <begin position="899"/>
        <end position="912"/>
    </location>
</feature>
<evidence type="ECO:0000313" key="10">
    <source>
        <dbReference type="Proteomes" id="UP000245119"/>
    </source>
</evidence>
<feature type="region of interest" description="Disordered" evidence="6">
    <location>
        <begin position="118"/>
        <end position="153"/>
    </location>
</feature>
<evidence type="ECO:0000256" key="3">
    <source>
        <dbReference type="ARBA" id="ARBA00023054"/>
    </source>
</evidence>
<dbReference type="InterPro" id="IPR022154">
    <property type="entry name" value="TRAK1/2_C"/>
</dbReference>
<dbReference type="Pfam" id="PF12448">
    <property type="entry name" value="Milton"/>
    <property type="match status" value="1"/>
</dbReference>
<organism evidence="9 10">
    <name type="scientific">Pomacea canaliculata</name>
    <name type="common">Golden apple snail</name>
    <dbReference type="NCBI Taxonomy" id="400727"/>
    <lineage>
        <taxon>Eukaryota</taxon>
        <taxon>Metazoa</taxon>
        <taxon>Spiralia</taxon>
        <taxon>Lophotrochozoa</taxon>
        <taxon>Mollusca</taxon>
        <taxon>Gastropoda</taxon>
        <taxon>Caenogastropoda</taxon>
        <taxon>Architaenioglossa</taxon>
        <taxon>Ampullarioidea</taxon>
        <taxon>Ampullariidae</taxon>
        <taxon>Pomacea</taxon>
    </lineage>
</organism>
<dbReference type="GO" id="GO:0048311">
    <property type="term" value="P:mitochondrion distribution"/>
    <property type="evidence" value="ECO:0007669"/>
    <property type="project" value="TreeGrafter"/>
</dbReference>
<dbReference type="GO" id="GO:0017022">
    <property type="term" value="F:myosin binding"/>
    <property type="evidence" value="ECO:0007669"/>
    <property type="project" value="TreeGrafter"/>
</dbReference>
<dbReference type="InterPro" id="IPR051946">
    <property type="entry name" value="Intracell_Traff-Reg"/>
</dbReference>
<sequence>MRDMLCVRAWIRLLGRKHSFNGMKEGGDASPHGEGCGPCDPPASACSESPDNASPERRPGPEVSCGLWDVLGQAKTLVLFVYVQHCSGHLSQKVASNSLVREAAPWCAGRDDKLATYKDSSQGPVAAGLSSSQRSEVAPSNDTNNLSVQPQIQKSTRDVGTITDVCNDEDPDEVEIFCLIKEQIPRYRLRADSISDFGGYSHQDWIQTPIINLDEDLDLTDLQIAESLKYFILCAERVTQMTKTYNDIEAVTRLLEEKERDLELAARIGQTLLSKNKELNVRSEALEEQLVHANDKVNQLKHDLSMKEELLRFYCQDFQDETSSDSSPGEPTGPLGLVNIELLQRKVSTLEEENITLRLESAQLRTDTENFEDKEKRLVEDCLQQLGELNQQVETFAQELRYKTEESCRQKEEVTCLLAQVADLHKRVRQLTIENMDLAEKLQASQESQKQLTKELSMQQDKYDELFEMLEEAQDELRGHRSRGNPKATRHCYTSSALQPASGAGADSLASELQNSLQQQEEEKQTRKSRSWKVFETARAARKAASKSSKESSVRMSTSSTSSTKDPTSNAPSDSESLISDGYSADMDSLYGSNTELGRPGIPGSNDLESALRRLAMRRANELNERDFEAQLKQGFHERETRSEGFSPFQPRTPDSWASPASGYSYLGYSNSQSTPRHFKFPEKLQIVKPLEGSVTLQHWQRLAQPHLGGLFERREGVQVRGERKLDLEGEVYTLSDFEEDDSPLCPSRRADDSSMIYTFTNSIVSHPGELHLPHSASGSSFPSLGTSTPTGPSAKGQSRAGTGYSMPLGLAAILESREGAATRSLLHPVASRTSLQETSTLSPTPTTSANITKTTSSTSLIEAGATAGEGLTSSTSSGLFGKLMSTGYSLLWNKTSPTVSPISGDTSSLPPTSGEAKPQSKISSSSVLTGGGPTGVLGAIASFRKNGIL</sequence>